<keyword evidence="4" id="KW-1185">Reference proteome</keyword>
<evidence type="ECO:0000256" key="1">
    <source>
        <dbReference type="SAM" id="MobiDB-lite"/>
    </source>
</evidence>
<dbReference type="Pfam" id="PF03372">
    <property type="entry name" value="Exo_endo_phos"/>
    <property type="match status" value="1"/>
</dbReference>
<dbReference type="GO" id="GO:0005739">
    <property type="term" value="C:mitochondrion"/>
    <property type="evidence" value="ECO:0007669"/>
    <property type="project" value="TreeGrafter"/>
</dbReference>
<dbReference type="EnsemblMetazoa" id="XM_003383883.3">
    <property type="protein sequence ID" value="XP_003383931.1"/>
    <property type="gene ID" value="LOC100637535"/>
</dbReference>
<feature type="domain" description="Endonuclease/exonuclease/phosphatase" evidence="2">
    <location>
        <begin position="300"/>
        <end position="633"/>
    </location>
</feature>
<reference evidence="3" key="2">
    <citation type="submission" date="2017-05" db="UniProtKB">
        <authorList>
            <consortium name="EnsemblMetazoa"/>
        </authorList>
    </citation>
    <scope>IDENTIFICATION</scope>
</reference>
<dbReference type="InterPro" id="IPR036691">
    <property type="entry name" value="Endo/exonu/phosph_ase_sf"/>
</dbReference>
<dbReference type="PANTHER" id="PTHR12121:SF37">
    <property type="entry name" value="2',5'-PHOSPHODIESTERASE 12"/>
    <property type="match status" value="1"/>
</dbReference>
<dbReference type="STRING" id="400682.A0A1X7VKT1"/>
<proteinExistence type="predicted"/>
<reference evidence="4" key="1">
    <citation type="journal article" date="2010" name="Nature">
        <title>The Amphimedon queenslandica genome and the evolution of animal complexity.</title>
        <authorList>
            <person name="Srivastava M."/>
            <person name="Simakov O."/>
            <person name="Chapman J."/>
            <person name="Fahey B."/>
            <person name="Gauthier M.E."/>
            <person name="Mitros T."/>
            <person name="Richards G.S."/>
            <person name="Conaco C."/>
            <person name="Dacre M."/>
            <person name="Hellsten U."/>
            <person name="Larroux C."/>
            <person name="Putnam N.H."/>
            <person name="Stanke M."/>
            <person name="Adamska M."/>
            <person name="Darling A."/>
            <person name="Degnan S.M."/>
            <person name="Oakley T.H."/>
            <person name="Plachetzki D.C."/>
            <person name="Zhai Y."/>
            <person name="Adamski M."/>
            <person name="Calcino A."/>
            <person name="Cummins S.F."/>
            <person name="Goodstein D.M."/>
            <person name="Harris C."/>
            <person name="Jackson D.J."/>
            <person name="Leys S.P."/>
            <person name="Shu S."/>
            <person name="Woodcroft B.J."/>
            <person name="Vervoort M."/>
            <person name="Kosik K.S."/>
            <person name="Manning G."/>
            <person name="Degnan B.M."/>
            <person name="Rokhsar D.S."/>
        </authorList>
    </citation>
    <scope>NUCLEOTIDE SEQUENCE [LARGE SCALE GENOMIC DNA]</scope>
</reference>
<evidence type="ECO:0000313" key="4">
    <source>
        <dbReference type="Proteomes" id="UP000007879"/>
    </source>
</evidence>
<protein>
    <recommendedName>
        <fullName evidence="2">Endonuclease/exonuclease/phosphatase domain-containing protein</fullName>
    </recommendedName>
</protein>
<name>A0A1X7VKT1_AMPQE</name>
<feature type="region of interest" description="Disordered" evidence="1">
    <location>
        <begin position="538"/>
        <end position="565"/>
    </location>
</feature>
<dbReference type="PANTHER" id="PTHR12121">
    <property type="entry name" value="CARBON CATABOLITE REPRESSOR PROTEIN 4"/>
    <property type="match status" value="1"/>
</dbReference>
<dbReference type="GO" id="GO:0000288">
    <property type="term" value="P:nuclear-transcribed mRNA catabolic process, deadenylation-dependent decay"/>
    <property type="evidence" value="ECO:0007669"/>
    <property type="project" value="TreeGrafter"/>
</dbReference>
<gene>
    <name evidence="3" type="primary">100637535</name>
</gene>
<dbReference type="InParanoid" id="A0A1X7VKT1"/>
<dbReference type="Gene3D" id="3.60.10.10">
    <property type="entry name" value="Endonuclease/exonuclease/phosphatase"/>
    <property type="match status" value="1"/>
</dbReference>
<dbReference type="eggNOG" id="KOG0620">
    <property type="taxonomic scope" value="Eukaryota"/>
</dbReference>
<dbReference type="Proteomes" id="UP000007879">
    <property type="component" value="Unassembled WGS sequence"/>
</dbReference>
<dbReference type="AlphaFoldDB" id="A0A1X7VKT1"/>
<sequence length="643" mass="72894">MAAAGRASSKMLRAFVRNSEGESDITISFCFNGKRHHLHRPKAQPLSQTLQRISLTIAKSLQGPRIKNKKERMSSADSPRPPPPLVSLLKDDAETVPEDVLNVNAWTSDSLFIIGDQRYHVIVNNPRIIKLQVSDLVFEGSPLVPQVSLEFASINYCKWSWLRIDKSASVQVGSQDLEMATMDSTYTPSSMKLAQLVHEGVIYWPTRADIDHHLLLQCTPFRSAEEAGNPVYYHTSRVRPQFSMKAIRRRQEHTPTPLSSSSQLRVISYNILSEKYLGKDPENPHPFYFYCNSFVMQSSYRYSLFIVEILGYNFDIACLQEVDEGYFNLSLLPIMKEVGYDGAYSRKTGQVAEGEAIIFRSSKFDLVQSSVIPLIPYLQSSTSCKDLYKSIQEAQPVLSNLMRKSSVLQVVILKAKDDNRYIIVANTHLSSGPEESFIRLMQTITCSKIISDTVTEFERSLSPDAKVSVIFCGDLNSCPCTGGYQYLTEGFVSKSHVDWTSYQYEAIPSCGCKPSSDYRSALDEELLRKMRDELLENYEEEEQEKDDQRDDPIPPPLQSSNTFNGLDVRNDIPLLDACGPLEYTHYRGVFVSVLDYVLVSREHFEIQKVIPMPSHEEVTENFALPSESFPSDHLPLICDLKWK</sequence>
<accession>A0A1X7VKT1</accession>
<evidence type="ECO:0000259" key="2">
    <source>
        <dbReference type="Pfam" id="PF03372"/>
    </source>
</evidence>
<organism evidence="3">
    <name type="scientific">Amphimedon queenslandica</name>
    <name type="common">Sponge</name>
    <dbReference type="NCBI Taxonomy" id="400682"/>
    <lineage>
        <taxon>Eukaryota</taxon>
        <taxon>Metazoa</taxon>
        <taxon>Porifera</taxon>
        <taxon>Demospongiae</taxon>
        <taxon>Heteroscleromorpha</taxon>
        <taxon>Haplosclerida</taxon>
        <taxon>Niphatidae</taxon>
        <taxon>Amphimedon</taxon>
    </lineage>
</organism>
<dbReference type="GO" id="GO:0000175">
    <property type="term" value="F:3'-5'-RNA exonuclease activity"/>
    <property type="evidence" value="ECO:0007669"/>
    <property type="project" value="TreeGrafter"/>
</dbReference>
<dbReference type="InterPro" id="IPR005135">
    <property type="entry name" value="Endo/exonuclease/phosphatase"/>
</dbReference>
<dbReference type="KEGG" id="aqu:100637535"/>
<feature type="region of interest" description="Disordered" evidence="1">
    <location>
        <begin position="64"/>
        <end position="85"/>
    </location>
</feature>
<dbReference type="InterPro" id="IPR050410">
    <property type="entry name" value="CCR4/nocturin_mRNA_transcr"/>
</dbReference>
<evidence type="ECO:0000313" key="3">
    <source>
        <dbReference type="EnsemblMetazoa" id="Aqu2.1.40652_001"/>
    </source>
</evidence>
<dbReference type="SUPFAM" id="SSF56219">
    <property type="entry name" value="DNase I-like"/>
    <property type="match status" value="1"/>
</dbReference>
<dbReference type="EnsemblMetazoa" id="Aqu2.1.40652_001">
    <property type="protein sequence ID" value="Aqu2.1.40652_001"/>
    <property type="gene ID" value="Aqu2.1.40652"/>
</dbReference>
<dbReference type="OrthoDB" id="412787at2759"/>